<name>A0ABT3FAY9_9PSED</name>
<accession>A0ABT3FAY9</accession>
<dbReference type="RefSeq" id="WP_264428639.1">
    <property type="nucleotide sequence ID" value="NZ_JAOSHO010000182.1"/>
</dbReference>
<dbReference type="EMBL" id="JAOSHO010000182">
    <property type="protein sequence ID" value="MCW1245660.1"/>
    <property type="molecule type" value="Genomic_DNA"/>
</dbReference>
<protein>
    <submittedName>
        <fullName evidence="1">Phage tail assembly chaperone</fullName>
    </submittedName>
</protein>
<evidence type="ECO:0000313" key="2">
    <source>
        <dbReference type="Proteomes" id="UP001061999"/>
    </source>
</evidence>
<gene>
    <name evidence="1" type="ORF">OC610_14675</name>
</gene>
<keyword evidence="2" id="KW-1185">Reference proteome</keyword>
<reference evidence="1" key="1">
    <citation type="submission" date="2022-07" db="EMBL/GenBank/DDBJ databases">
        <title>Pseudomonas agronomica sp. nov.: a novel bacterium with biotechnological application in the synthesis of biofertilizers from valorized agricultural residues.</title>
        <authorList>
            <person name="Robas M."/>
            <person name="Fernandez V.M."/>
            <person name="Luna L."/>
            <person name="Provanza A."/>
            <person name="Jimenez P.A."/>
        </authorList>
    </citation>
    <scope>NUCLEOTIDE SEQUENCE</scope>
    <source>
        <strain evidence="1">SAICEU22T</strain>
    </source>
</reference>
<organism evidence="1 2">
    <name type="scientific">Pseudomonas agronomica</name>
    <dbReference type="NCBI Taxonomy" id="2979328"/>
    <lineage>
        <taxon>Bacteria</taxon>
        <taxon>Pseudomonadati</taxon>
        <taxon>Pseudomonadota</taxon>
        <taxon>Gammaproteobacteria</taxon>
        <taxon>Pseudomonadales</taxon>
        <taxon>Pseudomonadaceae</taxon>
        <taxon>Pseudomonas</taxon>
    </lineage>
</organism>
<proteinExistence type="predicted"/>
<sequence>MIYSSRKTRCFHDSNLGGELPEDAIEISTELHAELLSGQSQLTKINFDTEPPSLIEREPASTELLADIERAWRDVQLVKTDGLVARQRDELDIGSATTLTVDQFTELLTYRRELRDWPQGADFPLAEHRPVAPPWLFALIQ</sequence>
<evidence type="ECO:0000313" key="1">
    <source>
        <dbReference type="EMBL" id="MCW1245660.1"/>
    </source>
</evidence>
<comment type="caution">
    <text evidence="1">The sequence shown here is derived from an EMBL/GenBank/DDBJ whole genome shotgun (WGS) entry which is preliminary data.</text>
</comment>
<dbReference type="Proteomes" id="UP001061999">
    <property type="component" value="Unassembled WGS sequence"/>
</dbReference>